<dbReference type="Pfam" id="PF22022">
    <property type="entry name" value="Phage_int_M"/>
    <property type="match status" value="1"/>
</dbReference>
<evidence type="ECO:0000256" key="6">
    <source>
        <dbReference type="SAM" id="Coils"/>
    </source>
</evidence>
<dbReference type="Proteomes" id="UP001501523">
    <property type="component" value="Unassembled WGS sequence"/>
</dbReference>
<evidence type="ECO:0000259" key="8">
    <source>
        <dbReference type="PROSITE" id="PS51898"/>
    </source>
</evidence>
<dbReference type="PANTHER" id="PTHR30629:SF2">
    <property type="entry name" value="PROPHAGE INTEGRASE INTS-RELATED"/>
    <property type="match status" value="1"/>
</dbReference>
<reference evidence="11" key="1">
    <citation type="journal article" date="2019" name="Int. J. Syst. Evol. Microbiol.">
        <title>The Global Catalogue of Microorganisms (GCM) 10K type strain sequencing project: providing services to taxonomists for standard genome sequencing and annotation.</title>
        <authorList>
            <consortium name="The Broad Institute Genomics Platform"/>
            <consortium name="The Broad Institute Genome Sequencing Center for Infectious Disease"/>
            <person name="Wu L."/>
            <person name="Ma J."/>
        </authorList>
    </citation>
    <scope>NUCLEOTIDE SEQUENCE [LARGE SCALE GENOMIC DNA]</scope>
    <source>
        <strain evidence="11">JCM 15421</strain>
    </source>
</reference>
<dbReference type="InterPro" id="IPR044068">
    <property type="entry name" value="CB"/>
</dbReference>
<evidence type="ECO:0000313" key="11">
    <source>
        <dbReference type="Proteomes" id="UP001501523"/>
    </source>
</evidence>
<name>A0ABP3U6F2_9GAMM</name>
<keyword evidence="2" id="KW-0229">DNA integration</keyword>
<keyword evidence="11" id="KW-1185">Reference proteome</keyword>
<keyword evidence="4" id="KW-0233">DNA recombination</keyword>
<organism evidence="10 11">
    <name type="scientific">Dokdonella soli</name>
    <dbReference type="NCBI Taxonomy" id="529810"/>
    <lineage>
        <taxon>Bacteria</taxon>
        <taxon>Pseudomonadati</taxon>
        <taxon>Pseudomonadota</taxon>
        <taxon>Gammaproteobacteria</taxon>
        <taxon>Lysobacterales</taxon>
        <taxon>Rhodanobacteraceae</taxon>
        <taxon>Dokdonella</taxon>
    </lineage>
</organism>
<evidence type="ECO:0000256" key="3">
    <source>
        <dbReference type="ARBA" id="ARBA00023125"/>
    </source>
</evidence>
<gene>
    <name evidence="10" type="ORF">GCM10009105_34910</name>
</gene>
<dbReference type="InterPro" id="IPR013762">
    <property type="entry name" value="Integrase-like_cat_sf"/>
</dbReference>
<dbReference type="PROSITE" id="PS51898">
    <property type="entry name" value="TYR_RECOMBINASE"/>
    <property type="match status" value="1"/>
</dbReference>
<evidence type="ECO:0000256" key="4">
    <source>
        <dbReference type="ARBA" id="ARBA00023172"/>
    </source>
</evidence>
<feature type="region of interest" description="Disordered" evidence="7">
    <location>
        <begin position="1"/>
        <end position="25"/>
    </location>
</feature>
<dbReference type="PANTHER" id="PTHR30629">
    <property type="entry name" value="PROPHAGE INTEGRASE"/>
    <property type="match status" value="1"/>
</dbReference>
<evidence type="ECO:0000256" key="1">
    <source>
        <dbReference type="ARBA" id="ARBA00008857"/>
    </source>
</evidence>
<evidence type="ECO:0000256" key="7">
    <source>
        <dbReference type="SAM" id="MobiDB-lite"/>
    </source>
</evidence>
<dbReference type="InterPro" id="IPR050808">
    <property type="entry name" value="Phage_Integrase"/>
</dbReference>
<dbReference type="PROSITE" id="PS51900">
    <property type="entry name" value="CB"/>
    <property type="match status" value="1"/>
</dbReference>
<evidence type="ECO:0000256" key="5">
    <source>
        <dbReference type="PROSITE-ProRule" id="PRU01248"/>
    </source>
</evidence>
<keyword evidence="3 5" id="KW-0238">DNA-binding</keyword>
<evidence type="ECO:0000259" key="9">
    <source>
        <dbReference type="PROSITE" id="PS51900"/>
    </source>
</evidence>
<dbReference type="InterPro" id="IPR053876">
    <property type="entry name" value="Phage_int_M"/>
</dbReference>
<evidence type="ECO:0000256" key="2">
    <source>
        <dbReference type="ARBA" id="ARBA00022908"/>
    </source>
</evidence>
<feature type="domain" description="Tyr recombinase" evidence="8">
    <location>
        <begin position="257"/>
        <end position="443"/>
    </location>
</feature>
<comment type="caution">
    <text evidence="10">The sequence shown here is derived from an EMBL/GenBank/DDBJ whole genome shotgun (WGS) entry which is preliminary data.</text>
</comment>
<protein>
    <submittedName>
        <fullName evidence="10">Site-specific integrase</fullName>
    </submittedName>
</protein>
<keyword evidence="6" id="KW-0175">Coiled coil</keyword>
<dbReference type="InterPro" id="IPR002104">
    <property type="entry name" value="Integrase_catalytic"/>
</dbReference>
<evidence type="ECO:0000313" key="10">
    <source>
        <dbReference type="EMBL" id="GAA0723155.1"/>
    </source>
</evidence>
<dbReference type="InterPro" id="IPR010998">
    <property type="entry name" value="Integrase_recombinase_N"/>
</dbReference>
<dbReference type="EMBL" id="BAAAEU010000025">
    <property type="protein sequence ID" value="GAA0723155.1"/>
    <property type="molecule type" value="Genomic_DNA"/>
</dbReference>
<feature type="domain" description="Core-binding (CB)" evidence="9">
    <location>
        <begin position="140"/>
        <end position="223"/>
    </location>
</feature>
<dbReference type="RefSeq" id="WP_343793566.1">
    <property type="nucleotide sequence ID" value="NZ_BAAAEU010000025.1"/>
</dbReference>
<dbReference type="Gene3D" id="1.10.443.10">
    <property type="entry name" value="Intergrase catalytic core"/>
    <property type="match status" value="1"/>
</dbReference>
<feature type="coiled-coil region" evidence="6">
    <location>
        <begin position="106"/>
        <end position="144"/>
    </location>
</feature>
<dbReference type="SUPFAM" id="SSF56349">
    <property type="entry name" value="DNA breaking-rejoining enzymes"/>
    <property type="match status" value="1"/>
</dbReference>
<proteinExistence type="inferred from homology"/>
<sequence>MDTGINGGHGNKKTGTGARSQTGAKRALLTPRGIAAMKPGEWAADPAPRGAGVLQVRKLVNGEAAYYYRYTAPDGERVRVPIAAGIELAEARKIAARLSGRYQAGDRDLRDALDAEQREATRLREAAQREVDAAAEQKRATLAALLTAYVEQLRRDGKPSMRSVERALQRHVADAWPTLWNTPVAEITTDDLLAVIARVADAGKLREAAKVRSYLTAAFAAGLRARQDARGLPALRALRITSNPARDLVTIEGATNARERALSVAELRAYWKRISALPDPAGALLRFHLLTGGQRTEQLARLTTADHDSDVQTVRLRDGKGRRKVARIHDVPLIPEASRAMKAMRGGALGPHVFTVTAGESGAVYATVQHRAREVAAAMAEAGELEKGPFTVGDLRRTVETRLAAAGVGVETRAQLQSHGLGGIQARHYDRQDYLAEKRAALETLHRLATGAAASVTPIKRKTR</sequence>
<dbReference type="InterPro" id="IPR011010">
    <property type="entry name" value="DNA_brk_join_enz"/>
</dbReference>
<dbReference type="Gene3D" id="1.10.150.130">
    <property type="match status" value="1"/>
</dbReference>
<comment type="similarity">
    <text evidence="1">Belongs to the 'phage' integrase family.</text>
</comment>
<accession>A0ABP3U6F2</accession>